<keyword evidence="4" id="KW-1185">Reference proteome</keyword>
<protein>
    <recommendedName>
        <fullName evidence="2">NB-ARC domain-containing protein</fullName>
    </recommendedName>
</protein>
<feature type="domain" description="NB-ARC" evidence="2">
    <location>
        <begin position="206"/>
        <end position="283"/>
    </location>
</feature>
<dbReference type="PROSITE" id="PS51375">
    <property type="entry name" value="PPR"/>
    <property type="match status" value="1"/>
</dbReference>
<accession>A0ABD0UY52</accession>
<sequence>MRQVPIRSAHTNRAPAPALDLFALVGKQLCSANICQTFMILREEKLRFVDEVIDLVELDNLKDAIFCEDYASGDIRNVFVTGVQMLDVKSTDKANLTPCSQAARHNVVDDFGQLGVDGFLAEIDGPPLKKAASPTSILSRQPSILSLKEKLQRLPQVDIMQKDPTGLILSWMLDKYFKFHDHSPAVVIGKPIDLGSSLGRESLAEAVTAVINILLYRNISLLSIVGHGGMGKTTLLQHVYEDEKTQECDLKMWVCASNKFDVKKIITDMLEPLSSRRMNFEEFCAATISPYQLEAKETFLAKRNLDSTKDVISWDSMVGSLLRTREIHDAQKLFKEMPISDIVSWNSLFDGNWSLLCDSNWHKGFIPSVIYVVSTDGGLRICGNLKELIQLMNELAGMHRRRKVFDPGGLIIISISIFPLITRLDGVELF</sequence>
<dbReference type="AlphaFoldDB" id="A0ABD0UY52"/>
<gene>
    <name evidence="3" type="ORF">M5K25_012683</name>
</gene>
<feature type="repeat" description="PPR" evidence="1">
    <location>
        <begin position="310"/>
        <end position="344"/>
    </location>
</feature>
<dbReference type="InterPro" id="IPR002885">
    <property type="entry name" value="PPR_rpt"/>
</dbReference>
<dbReference type="InterPro" id="IPR002182">
    <property type="entry name" value="NB-ARC"/>
</dbReference>
<reference evidence="3 4" key="1">
    <citation type="journal article" date="2024" name="Plant Biotechnol. J.">
        <title>Dendrobium thyrsiflorum genome and its molecular insights into genes involved in important horticultural traits.</title>
        <authorList>
            <person name="Chen B."/>
            <person name="Wang J.Y."/>
            <person name="Zheng P.J."/>
            <person name="Li K.L."/>
            <person name="Liang Y.M."/>
            <person name="Chen X.F."/>
            <person name="Zhang C."/>
            <person name="Zhao X."/>
            <person name="He X."/>
            <person name="Zhang G.Q."/>
            <person name="Liu Z.J."/>
            <person name="Xu Q."/>
        </authorList>
    </citation>
    <scope>NUCLEOTIDE SEQUENCE [LARGE SCALE GENOMIC DNA]</scope>
    <source>
        <strain evidence="3">GZMU011</strain>
    </source>
</reference>
<dbReference type="EMBL" id="JANQDX010000010">
    <property type="protein sequence ID" value="KAL0917609.1"/>
    <property type="molecule type" value="Genomic_DNA"/>
</dbReference>
<dbReference type="Gene3D" id="3.40.50.300">
    <property type="entry name" value="P-loop containing nucleotide triphosphate hydrolases"/>
    <property type="match status" value="1"/>
</dbReference>
<evidence type="ECO:0000313" key="4">
    <source>
        <dbReference type="Proteomes" id="UP001552299"/>
    </source>
</evidence>
<dbReference type="InterPro" id="IPR027417">
    <property type="entry name" value="P-loop_NTPase"/>
</dbReference>
<evidence type="ECO:0000256" key="1">
    <source>
        <dbReference type="PROSITE-ProRule" id="PRU00708"/>
    </source>
</evidence>
<dbReference type="SUPFAM" id="SSF52540">
    <property type="entry name" value="P-loop containing nucleoside triphosphate hydrolases"/>
    <property type="match status" value="1"/>
</dbReference>
<evidence type="ECO:0000313" key="3">
    <source>
        <dbReference type="EMBL" id="KAL0917609.1"/>
    </source>
</evidence>
<dbReference type="Pfam" id="PF00931">
    <property type="entry name" value="NB-ARC"/>
    <property type="match status" value="1"/>
</dbReference>
<evidence type="ECO:0000259" key="2">
    <source>
        <dbReference type="Pfam" id="PF00931"/>
    </source>
</evidence>
<dbReference type="PANTHER" id="PTHR36766:SF40">
    <property type="entry name" value="DISEASE RESISTANCE PROTEIN RGA3"/>
    <property type="match status" value="1"/>
</dbReference>
<comment type="caution">
    <text evidence="3">The sequence shown here is derived from an EMBL/GenBank/DDBJ whole genome shotgun (WGS) entry which is preliminary data.</text>
</comment>
<proteinExistence type="predicted"/>
<name>A0ABD0UY52_DENTH</name>
<dbReference type="Proteomes" id="UP001552299">
    <property type="component" value="Unassembled WGS sequence"/>
</dbReference>
<organism evidence="3 4">
    <name type="scientific">Dendrobium thyrsiflorum</name>
    <name type="common">Pinecone-like raceme dendrobium</name>
    <name type="synonym">Orchid</name>
    <dbReference type="NCBI Taxonomy" id="117978"/>
    <lineage>
        <taxon>Eukaryota</taxon>
        <taxon>Viridiplantae</taxon>
        <taxon>Streptophyta</taxon>
        <taxon>Embryophyta</taxon>
        <taxon>Tracheophyta</taxon>
        <taxon>Spermatophyta</taxon>
        <taxon>Magnoliopsida</taxon>
        <taxon>Liliopsida</taxon>
        <taxon>Asparagales</taxon>
        <taxon>Orchidaceae</taxon>
        <taxon>Epidendroideae</taxon>
        <taxon>Malaxideae</taxon>
        <taxon>Dendrobiinae</taxon>
        <taxon>Dendrobium</taxon>
    </lineage>
</organism>
<dbReference type="PANTHER" id="PTHR36766">
    <property type="entry name" value="PLANT BROAD-SPECTRUM MILDEW RESISTANCE PROTEIN RPW8"/>
    <property type="match status" value="1"/>
</dbReference>